<evidence type="ECO:0000256" key="2">
    <source>
        <dbReference type="SAM" id="SignalP"/>
    </source>
</evidence>
<name>A0A379E228_9BACT</name>
<feature type="chain" id="PRO_5016614821" description="Fimbrillin family protein" evidence="2">
    <location>
        <begin position="26"/>
        <end position="572"/>
    </location>
</feature>
<sequence>MKRKKKKASILSLLALAAVLFTACATDDADTDRQNPKQKPDTAGLTAFSVNNEVLPADPTSPTTRVVGEYTGTGIKFYWNGAELVGVGSEVDRDTHEPKFFGADGSDIRDQLKASGKDRTSRATFWFRVGELTASQYPMRYVGNWEYPVLYRAKIESKQEQTKPNDAPNLAQYGDCGTGTAYRQADGNYTFMIDHKASYITFLPYTSQKGVARSKIEQIKVTADKAVCGIFKFDDNGIDLSSRPATTRYNNYIELKLNDFPIPLTAPNAEANAAIMVIAPGTYSKFTVEYTIYENNSVPQGGTGVRGTITKEYSNVTFTAGKNKIISQNLQVPEYRGDVYYMWDAAVGQHYWKGYEWNGPHPEQPTYAWEQTGSTNYPKDNTDPRWYRELPDGLTRDDYNDMEAKRSCKDCPNVNELYWYIMKGDYYWDNSLWVCMDHLHKGGHWLKKLRVIAKEEGKSVSDLKNVSPDGKDHRKEVVGSTVSNSISSGHWERKPANIDDYFYLPDLHCYDQTGGPGGDAVYWSSTPLYEWDSIWGPRSANAAYRVFLYGTHIDLGTWSADVGCPQNWPTDR</sequence>
<feature type="region of interest" description="Disordered" evidence="1">
    <location>
        <begin position="28"/>
        <end position="60"/>
    </location>
</feature>
<keyword evidence="2" id="KW-0732">Signal</keyword>
<dbReference type="RefSeq" id="WP_025068361.1">
    <property type="nucleotide sequence ID" value="NZ_UGTM01000001.1"/>
</dbReference>
<gene>
    <name evidence="3" type="ORF">NCTC13067_00296</name>
</gene>
<feature type="signal peptide" evidence="2">
    <location>
        <begin position="1"/>
        <end position="25"/>
    </location>
</feature>
<organism evidence="3 4">
    <name type="scientific">Prevotella denticola</name>
    <dbReference type="NCBI Taxonomy" id="28129"/>
    <lineage>
        <taxon>Bacteria</taxon>
        <taxon>Pseudomonadati</taxon>
        <taxon>Bacteroidota</taxon>
        <taxon>Bacteroidia</taxon>
        <taxon>Bacteroidales</taxon>
        <taxon>Prevotellaceae</taxon>
        <taxon>Prevotella</taxon>
    </lineage>
</organism>
<reference evidence="3 4" key="1">
    <citation type="submission" date="2018-06" db="EMBL/GenBank/DDBJ databases">
        <authorList>
            <consortium name="Pathogen Informatics"/>
            <person name="Doyle S."/>
        </authorList>
    </citation>
    <scope>NUCLEOTIDE SEQUENCE [LARGE SCALE GENOMIC DNA]</scope>
    <source>
        <strain evidence="3 4">NCTC13067</strain>
    </source>
</reference>
<dbReference type="Proteomes" id="UP000255469">
    <property type="component" value="Unassembled WGS sequence"/>
</dbReference>
<dbReference type="AlphaFoldDB" id="A0A379E228"/>
<protein>
    <recommendedName>
        <fullName evidence="5">Fimbrillin family protein</fullName>
    </recommendedName>
</protein>
<evidence type="ECO:0000313" key="4">
    <source>
        <dbReference type="Proteomes" id="UP000255469"/>
    </source>
</evidence>
<dbReference type="PROSITE" id="PS51257">
    <property type="entry name" value="PROKAR_LIPOPROTEIN"/>
    <property type="match status" value="1"/>
</dbReference>
<proteinExistence type="predicted"/>
<accession>A0A379E228</accession>
<feature type="compositionally biased region" description="Basic and acidic residues" evidence="1">
    <location>
        <begin position="31"/>
        <end position="40"/>
    </location>
</feature>
<dbReference type="EMBL" id="UGTM01000001">
    <property type="protein sequence ID" value="SUB86649.1"/>
    <property type="molecule type" value="Genomic_DNA"/>
</dbReference>
<evidence type="ECO:0000313" key="3">
    <source>
        <dbReference type="EMBL" id="SUB86649.1"/>
    </source>
</evidence>
<evidence type="ECO:0008006" key="5">
    <source>
        <dbReference type="Google" id="ProtNLM"/>
    </source>
</evidence>
<evidence type="ECO:0000256" key="1">
    <source>
        <dbReference type="SAM" id="MobiDB-lite"/>
    </source>
</evidence>